<keyword evidence="16" id="KW-0832">Ubl conjugation</keyword>
<keyword evidence="17" id="KW-0239">DNA-directed DNA polymerase</keyword>
<feature type="domain" description="Helix-hairpin-helix DNA-binding motif class 1" evidence="29">
    <location>
        <begin position="203"/>
        <end position="222"/>
    </location>
</feature>
<dbReference type="InterPro" id="IPR036420">
    <property type="entry name" value="BRCT_dom_sf"/>
</dbReference>
<dbReference type="SUPFAM" id="SSF81585">
    <property type="entry name" value="PsbU/PolX domain-like"/>
    <property type="match status" value="1"/>
</dbReference>
<dbReference type="PANTHER" id="PTHR11276">
    <property type="entry name" value="DNA POLYMERASE TYPE-X FAMILY MEMBER"/>
    <property type="match status" value="1"/>
</dbReference>
<dbReference type="Pfam" id="PF10391">
    <property type="entry name" value="DNA_pol_lambd_f"/>
    <property type="match status" value="1"/>
</dbReference>
<dbReference type="SMART" id="SM00278">
    <property type="entry name" value="HhH1"/>
    <property type="match status" value="4"/>
</dbReference>
<dbReference type="Pfam" id="PF14792">
    <property type="entry name" value="DNA_pol_B_palm"/>
    <property type="match status" value="1"/>
</dbReference>
<dbReference type="Gene3D" id="3.30.460.10">
    <property type="entry name" value="Beta Polymerase, domain 2"/>
    <property type="match status" value="1"/>
</dbReference>
<dbReference type="Gene3D" id="3.30.210.10">
    <property type="entry name" value="DNA polymerase, thumb domain"/>
    <property type="match status" value="1"/>
</dbReference>
<dbReference type="SUPFAM" id="SSF47802">
    <property type="entry name" value="DNA polymerase beta, N-terminal domain-like"/>
    <property type="match status" value="1"/>
</dbReference>
<evidence type="ECO:0000256" key="12">
    <source>
        <dbReference type="ARBA" id="ARBA00022679"/>
    </source>
</evidence>
<keyword evidence="18" id="KW-0520">NAD</keyword>
<keyword evidence="15" id="KW-0227">DNA damage</keyword>
<dbReference type="InterPro" id="IPR001357">
    <property type="entry name" value="BRCT_dom"/>
</dbReference>
<evidence type="ECO:0000259" key="30">
    <source>
        <dbReference type="SMART" id="SM00483"/>
    </source>
</evidence>
<dbReference type="SMART" id="SM00532">
    <property type="entry name" value="LIGANc"/>
    <property type="match status" value="1"/>
</dbReference>
<comment type="catalytic activity">
    <reaction evidence="28">
        <text>DNA(n) + a 2'-deoxyribonucleoside 5'-triphosphate = DNA(n+1) + diphosphate</text>
        <dbReference type="Rhea" id="RHEA:22508"/>
        <dbReference type="Rhea" id="RHEA-COMP:17339"/>
        <dbReference type="Rhea" id="RHEA-COMP:17340"/>
        <dbReference type="ChEBI" id="CHEBI:33019"/>
        <dbReference type="ChEBI" id="CHEBI:61560"/>
        <dbReference type="ChEBI" id="CHEBI:173112"/>
        <dbReference type="EC" id="2.7.7.7"/>
    </reaction>
</comment>
<dbReference type="Gene3D" id="1.10.150.110">
    <property type="entry name" value="DNA polymerase beta, N-terminal domain-like"/>
    <property type="match status" value="1"/>
</dbReference>
<dbReference type="EC" id="6.5.1.2" evidence="6"/>
<dbReference type="Pfam" id="PF14716">
    <property type="entry name" value="HHH_8"/>
    <property type="match status" value="1"/>
</dbReference>
<dbReference type="SUPFAM" id="SSF81301">
    <property type="entry name" value="Nucleotidyltransferase"/>
    <property type="match status" value="1"/>
</dbReference>
<comment type="catalytic activity">
    <reaction evidence="26">
        <text>a 5'-end 2'-deoxyribose-2'-deoxyribonucleotide-DNA = (2E,4S)-4-hydroxypenten-2-al-5-phosphate + a 5'-end 5'-phospho-2'-deoxyribonucleoside-DNA + H(+)</text>
        <dbReference type="Rhea" id="RHEA:76255"/>
        <dbReference type="Rhea" id="RHEA-COMP:13180"/>
        <dbReference type="Rhea" id="RHEA-COMP:18657"/>
        <dbReference type="ChEBI" id="CHEBI:15378"/>
        <dbReference type="ChEBI" id="CHEBI:136412"/>
        <dbReference type="ChEBI" id="CHEBI:195194"/>
        <dbReference type="ChEBI" id="CHEBI:195195"/>
    </reaction>
</comment>
<evidence type="ECO:0000256" key="11">
    <source>
        <dbReference type="ARBA" id="ARBA00022634"/>
    </source>
</evidence>
<evidence type="ECO:0000256" key="7">
    <source>
        <dbReference type="ARBA" id="ARBA00016513"/>
    </source>
</evidence>
<evidence type="ECO:0000256" key="23">
    <source>
        <dbReference type="ARBA" id="ARBA00035717"/>
    </source>
</evidence>
<dbReference type="InterPro" id="IPR010996">
    <property type="entry name" value="HHH_MUS81"/>
</dbReference>
<evidence type="ECO:0000256" key="3">
    <source>
        <dbReference type="ARBA" id="ARBA00004496"/>
    </source>
</evidence>
<dbReference type="InterPro" id="IPR027421">
    <property type="entry name" value="DNA_pol_lamdba_lyase_dom_sf"/>
</dbReference>
<dbReference type="PANTHER" id="PTHR11276:SF28">
    <property type="entry name" value="DNA POLYMERASE LAMBDA"/>
    <property type="match status" value="1"/>
</dbReference>
<dbReference type="GO" id="GO:0005737">
    <property type="term" value="C:cytoplasm"/>
    <property type="evidence" value="ECO:0007669"/>
    <property type="project" value="UniProtKB-SubCell"/>
</dbReference>
<keyword evidence="9" id="KW-0488">Methylation</keyword>
<feature type="domain" description="Helix-hairpin-helix DNA-binding motif class 1" evidence="29">
    <location>
        <begin position="166"/>
        <end position="185"/>
    </location>
</feature>
<dbReference type="GO" id="GO:0006260">
    <property type="term" value="P:DNA replication"/>
    <property type="evidence" value="ECO:0007669"/>
    <property type="project" value="UniProtKB-KW"/>
</dbReference>
<name>A0A6C0KR65_9ZZZZ</name>
<dbReference type="InterPro" id="IPR022312">
    <property type="entry name" value="DNA_pol_X"/>
</dbReference>
<dbReference type="CDD" id="cd00141">
    <property type="entry name" value="NT_POLXc"/>
    <property type="match status" value="1"/>
</dbReference>
<reference evidence="32" key="1">
    <citation type="journal article" date="2020" name="Nature">
        <title>Giant virus diversity and host interactions through global metagenomics.</title>
        <authorList>
            <person name="Schulz F."/>
            <person name="Roux S."/>
            <person name="Paez-Espino D."/>
            <person name="Jungbluth S."/>
            <person name="Walsh D.A."/>
            <person name="Denef V.J."/>
            <person name="McMahon K.D."/>
            <person name="Konstantinidis K.T."/>
            <person name="Eloe-Fadrosh E.A."/>
            <person name="Kyrpides N.C."/>
            <person name="Woyke T."/>
        </authorList>
    </citation>
    <scope>NUCLEOTIDE SEQUENCE</scope>
    <source>
        <strain evidence="32">GVMAG-S-3300013014-104</strain>
    </source>
</reference>
<dbReference type="InterPro" id="IPR043519">
    <property type="entry name" value="NT_sf"/>
</dbReference>
<keyword evidence="14" id="KW-0235">DNA replication</keyword>
<comment type="cofactor">
    <cofactor evidence="2">
        <name>Mg(2+)</name>
        <dbReference type="ChEBI" id="CHEBI:18420"/>
    </cofactor>
</comment>
<keyword evidence="21" id="KW-0456">Lyase</keyword>
<dbReference type="GO" id="GO:0003911">
    <property type="term" value="F:DNA ligase (NAD+) activity"/>
    <property type="evidence" value="ECO:0007669"/>
    <property type="project" value="UniProtKB-EC"/>
</dbReference>
<dbReference type="SUPFAM" id="SSF47794">
    <property type="entry name" value="Rad51 N-terminal domain-like"/>
    <property type="match status" value="1"/>
</dbReference>
<evidence type="ECO:0000256" key="5">
    <source>
        <dbReference type="ARBA" id="ARBA00012720"/>
    </source>
</evidence>
<dbReference type="Pfam" id="PF01653">
    <property type="entry name" value="DNA_ligase_aden"/>
    <property type="match status" value="1"/>
</dbReference>
<dbReference type="SUPFAM" id="SSF56091">
    <property type="entry name" value="DNA ligase/mRNA capping enzyme, catalytic domain"/>
    <property type="match status" value="1"/>
</dbReference>
<evidence type="ECO:0000256" key="17">
    <source>
        <dbReference type="ARBA" id="ARBA00022932"/>
    </source>
</evidence>
<dbReference type="GO" id="GO:0006303">
    <property type="term" value="P:double-strand break repair via nonhomologous end joining"/>
    <property type="evidence" value="ECO:0007669"/>
    <property type="project" value="TreeGrafter"/>
</dbReference>
<dbReference type="SMART" id="SM00483">
    <property type="entry name" value="POLXc"/>
    <property type="match status" value="1"/>
</dbReference>
<keyword evidence="12" id="KW-0808">Transferase</keyword>
<comment type="function">
    <text evidence="27">Repair polymerase that plays a key role in base-excision repair. During this process, the damaged base is excised by specific DNA glycosylases, the DNA backbone is nicked at the abasic site by an apurinic/apyrimidic (AP) endonuclease, and POLB removes 5'-deoxyribose-phosphate from the preincised AP site acting as a 5'-deoxyribose-phosphate lyase (5'-dRP lyase); through its DNA polymerase activity, it adds one nucleotide to the 3' end of the arising single-nucleotide gap. Conducts 'gap-filling' DNA synthesis in a stepwise distributive fashion rather than in a processive fashion as for other DNA polymerases. It is also able to cleave sugar-phosphate bonds 3' to an intact AP site, acting as an AP lyase.</text>
</comment>
<organism evidence="32">
    <name type="scientific">viral metagenome</name>
    <dbReference type="NCBI Taxonomy" id="1070528"/>
    <lineage>
        <taxon>unclassified sequences</taxon>
        <taxon>metagenomes</taxon>
        <taxon>organismal metagenomes</taxon>
    </lineage>
</organism>
<dbReference type="Gene3D" id="1.10.150.20">
    <property type="entry name" value="5' to 3' exonuclease, C-terminal subdomain"/>
    <property type="match status" value="2"/>
</dbReference>
<evidence type="ECO:0000256" key="8">
    <source>
        <dbReference type="ARBA" id="ARBA00020020"/>
    </source>
</evidence>
<dbReference type="SUPFAM" id="SSF52113">
    <property type="entry name" value="BRCT domain"/>
    <property type="match status" value="1"/>
</dbReference>
<evidence type="ECO:0000256" key="19">
    <source>
        <dbReference type="ARBA" id="ARBA00023053"/>
    </source>
</evidence>
<sequence length="1122" mass="127279">MENNNKTKEMKLDLTGFLKKKNTTLKTGSSSSITKRINCKKGTKKYKPLGPGCFTKEEIDNFKINKLTKLKTKIKNKKTKKNIELIINEHVEPEIIEELETILSDKNLKISPEIKSMEKRYNEEFIELMEKLSSIMMKQGEPFRARAYQKAQETLMNYQDSITNPDQLKGLPAIGTTIMEKLKEYVQTGTLRVLEREKNNPINILADIYGVGPKKAKELVEKGIKTIEDLRLKQDDLLNDVQKIGLKYYEQIQERIPRSEIDEFKILLKTNFEKVSSNSNDDKFEIVGSYRRGALTSGDIDVIITGKNGNIYKNFIDELIKNGIILHVLSRGSFKTLVIAKLPGQNNLARRVDFLFTPENEYPFAILYFTGSKMFNTVMRQIGLNKGFTFNEHGIYKLENKKKGEKVDQNFNSEKDIFDFLGLQFKTPEERKDGRAVMAYMDVGENNKLKDNNVVNVGEVNNVAKPSKPSNEVKIKKNKTLKNKPIQSNIISDSDIIQIVNDFKNNGISVIEPLSEEVLTDIIRFSITKYHNDTPIMTDNQYDIIKEFCENKFPNHPVFTEIGAEVERNKADLPYEMGSMDKIKPDTNALKIWTSKFKGPYILSCKLDGVSGLYTTEGSKPKLYTRGNGKIGQDVSHLIPFLRLPKNKDIVLRGEFIIPKTIFLEKYKTKFANPRNMVAGIVNHKTISDSVVDLHFVVYEVIVPEQKPSEQMNFLTSLNVERVLYQTEKQLSNELLSNLLKEWRETYMYEIDGVIVTNDEIYPRKSGNPEHSIAFKMILSDQIAEAKVVDVIWTPSKDGYLKPRVRIEPLNLGGVNIEYATGFNAAFIEDNKIGIGATIELIRSGDVIPHIKSVITPAEKAKMPSVPFKWNNTHVDIMLEDVLNDPTVLEKNITGFFRGIGVEGLSSGNISRLIKAGYNTVPKIIKMSENDFLKVEGFKSKMASKIYNGIQDASKNSSIITLMAASNIFGRGFSEKKMELVLNKIPEILISNDSRNNKIANVTSVKGMALKSAEAFVDKIEIFKSFLKECGLDDKLIELPKKKLVDESNPLYLKTIVLTGTRDKEIIEFLKNKGAIQGSSVSKNTFLLIANSKEEDTGKAEEARKLNIPILTSNEFKEKFFL</sequence>
<evidence type="ECO:0000256" key="26">
    <source>
        <dbReference type="ARBA" id="ARBA00044678"/>
    </source>
</evidence>
<dbReference type="EC" id="4.2.99.18" evidence="5"/>
<evidence type="ECO:0000256" key="18">
    <source>
        <dbReference type="ARBA" id="ARBA00023027"/>
    </source>
</evidence>
<evidence type="ECO:0000256" key="10">
    <source>
        <dbReference type="ARBA" id="ARBA00022598"/>
    </source>
</evidence>
<dbReference type="InterPro" id="IPR004150">
    <property type="entry name" value="NAD_DNA_ligase_OB"/>
</dbReference>
<comment type="subcellular location">
    <subcellularLocation>
        <location evidence="3">Cytoplasm</location>
    </subcellularLocation>
</comment>
<dbReference type="SUPFAM" id="SSF50249">
    <property type="entry name" value="Nucleic acid-binding proteins"/>
    <property type="match status" value="1"/>
</dbReference>
<dbReference type="Gene3D" id="2.40.50.140">
    <property type="entry name" value="Nucleic acid-binding proteins"/>
    <property type="match status" value="1"/>
</dbReference>
<dbReference type="GO" id="GO:0000166">
    <property type="term" value="F:nucleotide binding"/>
    <property type="evidence" value="ECO:0007669"/>
    <property type="project" value="InterPro"/>
</dbReference>
<evidence type="ECO:0000256" key="24">
    <source>
        <dbReference type="ARBA" id="ARBA00035726"/>
    </source>
</evidence>
<comment type="catalytic activity">
    <reaction evidence="25">
        <text>2'-deoxyribonucleotide-(2'-deoxyribose 5'-phosphate)-2'-deoxyribonucleotide-DNA = a 3'-end 2'-deoxyribonucleotide-(2,3-dehydro-2,3-deoxyribose 5'-phosphate)-DNA + a 5'-end 5'-phospho-2'-deoxyribonucleoside-DNA + H(+)</text>
        <dbReference type="Rhea" id="RHEA:66592"/>
        <dbReference type="Rhea" id="RHEA-COMP:13180"/>
        <dbReference type="Rhea" id="RHEA-COMP:16897"/>
        <dbReference type="Rhea" id="RHEA-COMP:17067"/>
        <dbReference type="ChEBI" id="CHEBI:15378"/>
        <dbReference type="ChEBI" id="CHEBI:136412"/>
        <dbReference type="ChEBI" id="CHEBI:157695"/>
        <dbReference type="ChEBI" id="CHEBI:167181"/>
        <dbReference type="EC" id="4.2.99.18"/>
    </reaction>
</comment>
<dbReference type="Pfam" id="PF03120">
    <property type="entry name" value="OB_DNA_ligase"/>
    <property type="match status" value="1"/>
</dbReference>
<comment type="cofactor">
    <cofactor evidence="1">
        <name>Mn(2+)</name>
        <dbReference type="ChEBI" id="CHEBI:29035"/>
    </cofactor>
</comment>
<dbReference type="Pfam" id="PF14791">
    <property type="entry name" value="DNA_pol_B_thumb"/>
    <property type="match status" value="1"/>
</dbReference>
<dbReference type="InterPro" id="IPR013840">
    <property type="entry name" value="DNAligase_N"/>
</dbReference>
<dbReference type="InterPro" id="IPR013839">
    <property type="entry name" value="DNAligase_adenylation"/>
</dbReference>
<dbReference type="InterPro" id="IPR037160">
    <property type="entry name" value="DNA_Pol_thumb_sf"/>
</dbReference>
<evidence type="ECO:0000256" key="21">
    <source>
        <dbReference type="ARBA" id="ARBA00023239"/>
    </source>
</evidence>
<dbReference type="PRINTS" id="PR00870">
    <property type="entry name" value="DNAPOLXBETA"/>
</dbReference>
<evidence type="ECO:0000256" key="25">
    <source>
        <dbReference type="ARBA" id="ARBA00044632"/>
    </source>
</evidence>
<feature type="domain" description="Helix-hairpin-helix DNA-binding motif class 1" evidence="29">
    <location>
        <begin position="1000"/>
        <end position="1019"/>
    </location>
</feature>
<dbReference type="InterPro" id="IPR003583">
    <property type="entry name" value="Hlx-hairpin-Hlx_DNA-bd_motif"/>
</dbReference>
<evidence type="ECO:0000256" key="16">
    <source>
        <dbReference type="ARBA" id="ARBA00022843"/>
    </source>
</evidence>
<evidence type="ECO:0000256" key="28">
    <source>
        <dbReference type="ARBA" id="ARBA00049244"/>
    </source>
</evidence>
<dbReference type="EMBL" id="MN740946">
    <property type="protein sequence ID" value="QHU19220.1"/>
    <property type="molecule type" value="Genomic_DNA"/>
</dbReference>
<dbReference type="Gene3D" id="3.40.50.10190">
    <property type="entry name" value="BRCT domain"/>
    <property type="match status" value="1"/>
</dbReference>
<dbReference type="EC" id="2.7.7.7" evidence="4"/>
<dbReference type="InterPro" id="IPR029398">
    <property type="entry name" value="PolB_thumb"/>
</dbReference>
<dbReference type="AlphaFoldDB" id="A0A6C0KR65"/>
<evidence type="ECO:0000256" key="2">
    <source>
        <dbReference type="ARBA" id="ARBA00001946"/>
    </source>
</evidence>
<keyword evidence="20" id="KW-0234">DNA repair</keyword>
<evidence type="ECO:0000256" key="22">
    <source>
        <dbReference type="ARBA" id="ARBA00034005"/>
    </source>
</evidence>
<dbReference type="InterPro" id="IPR002008">
    <property type="entry name" value="DNA_pol_X_beta-like"/>
</dbReference>
<feature type="domain" description="DNA-directed DNA polymerase X" evidence="30">
    <location>
        <begin position="120"/>
        <end position="432"/>
    </location>
</feature>
<evidence type="ECO:0000259" key="31">
    <source>
        <dbReference type="SMART" id="SM00532"/>
    </source>
</evidence>
<comment type="catalytic activity">
    <reaction evidence="22">
        <text>NAD(+) + (deoxyribonucleotide)n-3'-hydroxyl + 5'-phospho-(deoxyribonucleotide)m = (deoxyribonucleotide)n+m + AMP + beta-nicotinamide D-nucleotide.</text>
        <dbReference type="EC" id="6.5.1.2"/>
    </reaction>
</comment>
<dbReference type="GO" id="GO:0140078">
    <property type="term" value="F:class I DNA-(apurinic or apyrimidinic site) endonuclease activity"/>
    <property type="evidence" value="ECO:0007669"/>
    <property type="project" value="UniProtKB-EC"/>
</dbReference>
<evidence type="ECO:0000259" key="29">
    <source>
        <dbReference type="SMART" id="SM00278"/>
    </source>
</evidence>
<dbReference type="PRINTS" id="PR00869">
    <property type="entry name" value="DNAPOLX"/>
</dbReference>
<proteinExistence type="predicted"/>
<evidence type="ECO:0000256" key="13">
    <source>
        <dbReference type="ARBA" id="ARBA00022695"/>
    </source>
</evidence>
<evidence type="ECO:0000256" key="20">
    <source>
        <dbReference type="ARBA" id="ARBA00023204"/>
    </source>
</evidence>
<dbReference type="GO" id="GO:0003677">
    <property type="term" value="F:DNA binding"/>
    <property type="evidence" value="ECO:0007669"/>
    <property type="project" value="InterPro"/>
</dbReference>
<dbReference type="InterPro" id="IPR012340">
    <property type="entry name" value="NA-bd_OB-fold"/>
</dbReference>
<evidence type="ECO:0000256" key="1">
    <source>
        <dbReference type="ARBA" id="ARBA00001936"/>
    </source>
</evidence>
<evidence type="ECO:0000256" key="27">
    <source>
        <dbReference type="ARBA" id="ARBA00045548"/>
    </source>
</evidence>
<dbReference type="GO" id="GO:0003887">
    <property type="term" value="F:DNA-directed DNA polymerase activity"/>
    <property type="evidence" value="ECO:0007669"/>
    <property type="project" value="UniProtKB-KW"/>
</dbReference>
<feature type="domain" description="Helix-hairpin-helix DNA-binding motif class 1" evidence="29">
    <location>
        <begin position="930"/>
        <end position="949"/>
    </location>
</feature>
<evidence type="ECO:0000256" key="14">
    <source>
        <dbReference type="ARBA" id="ARBA00022705"/>
    </source>
</evidence>
<feature type="domain" description="NAD-dependent DNA ligase N-terminal" evidence="31">
    <location>
        <begin position="509"/>
        <end position="902"/>
    </location>
</feature>
<dbReference type="Pfam" id="PF00533">
    <property type="entry name" value="BRCT"/>
    <property type="match status" value="1"/>
</dbReference>
<dbReference type="InterPro" id="IPR010995">
    <property type="entry name" value="DNA_repair_Rad51/TF_NusA_a-hlx"/>
</dbReference>
<keyword evidence="10" id="KW-0436">Ligase</keyword>
<accession>A0A6C0KR65</accession>
<dbReference type="InterPro" id="IPR018944">
    <property type="entry name" value="DNA_pol_lambd_fingers_domain"/>
</dbReference>
<keyword evidence="11" id="KW-0237">DNA synthesis</keyword>
<evidence type="ECO:0000313" key="32">
    <source>
        <dbReference type="EMBL" id="QHU19220.1"/>
    </source>
</evidence>
<evidence type="ECO:0000256" key="15">
    <source>
        <dbReference type="ARBA" id="ARBA00022763"/>
    </source>
</evidence>
<protein>
    <recommendedName>
        <fullName evidence="8">DNA polymerase beta</fullName>
        <ecNumber evidence="4">2.7.7.7</ecNumber>
        <ecNumber evidence="5">4.2.99.18</ecNumber>
        <ecNumber evidence="6">6.5.1.2</ecNumber>
    </recommendedName>
    <alternativeName>
        <fullName evidence="23">5'-deoxyribose-phosphate lyase</fullName>
    </alternativeName>
    <alternativeName>
        <fullName evidence="24">AP lyase</fullName>
    </alternativeName>
    <alternativeName>
        <fullName evidence="7">DNA polymerase lambda</fullName>
    </alternativeName>
</protein>
<dbReference type="InterPro" id="IPR028207">
    <property type="entry name" value="DNA_pol_B_palm_palm"/>
</dbReference>
<dbReference type="FunFam" id="3.30.210.10:FF:000002">
    <property type="entry name" value="DNA polymerase"/>
    <property type="match status" value="1"/>
</dbReference>
<evidence type="ECO:0000256" key="4">
    <source>
        <dbReference type="ARBA" id="ARBA00012417"/>
    </source>
</evidence>
<keyword evidence="19" id="KW-0915">Sodium</keyword>
<evidence type="ECO:0000256" key="9">
    <source>
        <dbReference type="ARBA" id="ARBA00022481"/>
    </source>
</evidence>
<keyword evidence="13" id="KW-0548">Nucleotidyltransferase</keyword>
<dbReference type="InterPro" id="IPR002054">
    <property type="entry name" value="DNA-dir_DNA_pol_X"/>
</dbReference>
<dbReference type="Gene3D" id="3.30.470.30">
    <property type="entry name" value="DNA ligase/mRNA capping enzyme"/>
    <property type="match status" value="1"/>
</dbReference>
<dbReference type="GO" id="GO:0005634">
    <property type="term" value="C:nucleus"/>
    <property type="evidence" value="ECO:0007669"/>
    <property type="project" value="TreeGrafter"/>
</dbReference>
<evidence type="ECO:0000256" key="6">
    <source>
        <dbReference type="ARBA" id="ARBA00012722"/>
    </source>
</evidence>